<gene>
    <name evidence="1" type="ORF">UX60_C0034G0005</name>
</gene>
<evidence type="ECO:0000313" key="2">
    <source>
        <dbReference type="Proteomes" id="UP000034487"/>
    </source>
</evidence>
<dbReference type="AlphaFoldDB" id="A0A0G1SM93"/>
<sequence>MRISYQLSVISYQLISSNTVFKLETGNWKLETTKTARERCL</sequence>
<comment type="caution">
    <text evidence="1">The sequence shown here is derived from an EMBL/GenBank/DDBJ whole genome shotgun (WGS) entry which is preliminary data.</text>
</comment>
<reference evidence="1 2" key="1">
    <citation type="journal article" date="2015" name="Nature">
        <title>rRNA introns, odd ribosomes, and small enigmatic genomes across a large radiation of phyla.</title>
        <authorList>
            <person name="Brown C.T."/>
            <person name="Hug L.A."/>
            <person name="Thomas B.C."/>
            <person name="Sharon I."/>
            <person name="Castelle C.J."/>
            <person name="Singh A."/>
            <person name="Wilkins M.J."/>
            <person name="Williams K.H."/>
            <person name="Banfield J.F."/>
        </authorList>
    </citation>
    <scope>NUCLEOTIDE SEQUENCE [LARGE SCALE GENOMIC DNA]</scope>
</reference>
<name>A0A0G1SM93_9BACT</name>
<dbReference type="Proteomes" id="UP000034487">
    <property type="component" value="Unassembled WGS sequence"/>
</dbReference>
<evidence type="ECO:0000313" key="1">
    <source>
        <dbReference type="EMBL" id="KKU43153.1"/>
    </source>
</evidence>
<dbReference type="EMBL" id="LCMV01000034">
    <property type="protein sequence ID" value="KKU43153.1"/>
    <property type="molecule type" value="Genomic_DNA"/>
</dbReference>
<protein>
    <submittedName>
        <fullName evidence="1">Uncharacterized protein</fullName>
    </submittedName>
</protein>
<proteinExistence type="predicted"/>
<organism evidence="1 2">
    <name type="scientific">Berkelbacteria bacterium GW2011_GWA2_46_7</name>
    <dbReference type="NCBI Taxonomy" id="1618335"/>
    <lineage>
        <taxon>Bacteria</taxon>
        <taxon>Candidatus Berkelbacteria</taxon>
    </lineage>
</organism>
<dbReference type="PATRIC" id="fig|1618335.3.peg.398"/>
<accession>A0A0G1SM93</accession>